<feature type="transmembrane region" description="Helical" evidence="8">
    <location>
        <begin position="90"/>
        <end position="111"/>
    </location>
</feature>
<dbReference type="InterPro" id="IPR003352">
    <property type="entry name" value="PTS_EIIC"/>
</dbReference>
<accession>A0ABT4D9V3</accession>
<protein>
    <submittedName>
        <fullName evidence="10">PTS sugar transporter subunit IIC</fullName>
    </submittedName>
</protein>
<sequence length="339" mass="35664">MKKYRDITKKILNRYLIKALSFMALGLFSSLIIGLILSQISKIPGFEFIKMFTDIISAKSPVVGSSIGVAIAYGLECSPLTIFSSAATGAFGYTLGGPVGAYIASTFGAEIGELIAGKTKIDIILVPSITIISGSLSGKFVGPYISSFMTNLGNTITIATNLHPIPMGVIVATLMGIALTAPISSAAIAISLNMSGLAAGAATVGCCAQMIGFAVSSYRENKFSGLISQGIGTSMLQVPNIFKNPLILIPPTLTGAILGPVSTTILKLENIPIGAGMGTSGLVGPLCTFKAMEYSLDFKSLLFRIALLEFIAPAFLSIIFSEFMRKKGWIKFEDMKLNI</sequence>
<evidence type="ECO:0000313" key="11">
    <source>
        <dbReference type="Proteomes" id="UP001144612"/>
    </source>
</evidence>
<dbReference type="Proteomes" id="UP001144612">
    <property type="component" value="Unassembled WGS sequence"/>
</dbReference>
<proteinExistence type="predicted"/>
<evidence type="ECO:0000313" key="10">
    <source>
        <dbReference type="EMBL" id="MCY6959067.1"/>
    </source>
</evidence>
<keyword evidence="4 10" id="KW-0762">Sugar transport</keyword>
<name>A0ABT4D9V3_9CLOT</name>
<feature type="transmembrane region" description="Helical" evidence="8">
    <location>
        <begin position="197"/>
        <end position="218"/>
    </location>
</feature>
<evidence type="ECO:0000256" key="5">
    <source>
        <dbReference type="ARBA" id="ARBA00022692"/>
    </source>
</evidence>
<evidence type="ECO:0000256" key="2">
    <source>
        <dbReference type="ARBA" id="ARBA00022448"/>
    </source>
</evidence>
<dbReference type="RefSeq" id="WP_268061491.1">
    <property type="nucleotide sequence ID" value="NZ_JAPQFJ010000010.1"/>
</dbReference>
<evidence type="ECO:0000256" key="1">
    <source>
        <dbReference type="ARBA" id="ARBA00004651"/>
    </source>
</evidence>
<evidence type="ECO:0000256" key="6">
    <source>
        <dbReference type="ARBA" id="ARBA00022989"/>
    </source>
</evidence>
<feature type="domain" description="Phosphotransferase system EIIC" evidence="9">
    <location>
        <begin position="17"/>
        <end position="337"/>
    </location>
</feature>
<feature type="transmembrane region" description="Helical" evidence="8">
    <location>
        <begin position="165"/>
        <end position="190"/>
    </location>
</feature>
<feature type="transmembrane region" description="Helical" evidence="8">
    <location>
        <begin position="123"/>
        <end position="145"/>
    </location>
</feature>
<gene>
    <name evidence="10" type="ORF">OW729_10665</name>
</gene>
<comment type="caution">
    <text evidence="10">The sequence shown here is derived from an EMBL/GenBank/DDBJ whole genome shotgun (WGS) entry which is preliminary data.</text>
</comment>
<feature type="transmembrane region" description="Helical" evidence="8">
    <location>
        <begin position="301"/>
        <end position="321"/>
    </location>
</feature>
<keyword evidence="6 8" id="KW-1133">Transmembrane helix</keyword>
<evidence type="ECO:0000256" key="4">
    <source>
        <dbReference type="ARBA" id="ARBA00022597"/>
    </source>
</evidence>
<feature type="transmembrane region" description="Helical" evidence="8">
    <location>
        <begin position="20"/>
        <end position="41"/>
    </location>
</feature>
<comment type="subcellular location">
    <subcellularLocation>
        <location evidence="1">Cell membrane</location>
        <topology evidence="1">Multi-pass membrane protein</topology>
    </subcellularLocation>
</comment>
<keyword evidence="5 8" id="KW-0812">Transmembrane</keyword>
<keyword evidence="2" id="KW-0813">Transport</keyword>
<evidence type="ECO:0000256" key="3">
    <source>
        <dbReference type="ARBA" id="ARBA00022475"/>
    </source>
</evidence>
<keyword evidence="3" id="KW-1003">Cell membrane</keyword>
<evidence type="ECO:0000259" key="9">
    <source>
        <dbReference type="Pfam" id="PF13303"/>
    </source>
</evidence>
<evidence type="ECO:0000256" key="8">
    <source>
        <dbReference type="SAM" id="Phobius"/>
    </source>
</evidence>
<dbReference type="Pfam" id="PF13303">
    <property type="entry name" value="PTS_EIIC_2"/>
    <property type="match status" value="1"/>
</dbReference>
<organism evidence="10 11">
    <name type="scientific">Clostridium brassicae</name>
    <dbReference type="NCBI Taxonomy" id="2999072"/>
    <lineage>
        <taxon>Bacteria</taxon>
        <taxon>Bacillati</taxon>
        <taxon>Bacillota</taxon>
        <taxon>Clostridia</taxon>
        <taxon>Eubacteriales</taxon>
        <taxon>Clostridiaceae</taxon>
        <taxon>Clostridium</taxon>
    </lineage>
</organism>
<evidence type="ECO:0000256" key="7">
    <source>
        <dbReference type="ARBA" id="ARBA00023136"/>
    </source>
</evidence>
<keyword evidence="11" id="KW-1185">Reference proteome</keyword>
<keyword evidence="7 8" id="KW-0472">Membrane</keyword>
<dbReference type="EMBL" id="JAPQFJ010000010">
    <property type="protein sequence ID" value="MCY6959067.1"/>
    <property type="molecule type" value="Genomic_DNA"/>
</dbReference>
<reference evidence="10" key="1">
    <citation type="submission" date="2022-12" db="EMBL/GenBank/DDBJ databases">
        <title>Clostridium sp. nov., isolated from industrial wastewater.</title>
        <authorList>
            <person name="Jiayan W."/>
        </authorList>
    </citation>
    <scope>NUCLEOTIDE SEQUENCE</scope>
    <source>
        <strain evidence="10">ZC22-4</strain>
    </source>
</reference>